<keyword evidence="1" id="KW-0472">Membrane</keyword>
<comment type="caution">
    <text evidence="2">The sequence shown here is derived from an EMBL/GenBank/DDBJ whole genome shotgun (WGS) entry which is preliminary data.</text>
</comment>
<dbReference type="AlphaFoldDB" id="A0AAD1XQB3"/>
<reference evidence="2" key="1">
    <citation type="submission" date="2023-07" db="EMBL/GenBank/DDBJ databases">
        <authorList>
            <consortium name="AG Swart"/>
            <person name="Singh M."/>
            <person name="Singh A."/>
            <person name="Seah K."/>
            <person name="Emmerich C."/>
        </authorList>
    </citation>
    <scope>NUCLEOTIDE SEQUENCE</scope>
    <source>
        <strain evidence="2">DP1</strain>
    </source>
</reference>
<protein>
    <submittedName>
        <fullName evidence="2">Uncharacterized protein</fullName>
    </submittedName>
</protein>
<dbReference type="EMBL" id="CAMPGE010018461">
    <property type="protein sequence ID" value="CAI2376874.1"/>
    <property type="molecule type" value="Genomic_DNA"/>
</dbReference>
<dbReference type="Proteomes" id="UP001295684">
    <property type="component" value="Unassembled WGS sequence"/>
</dbReference>
<proteinExistence type="predicted"/>
<accession>A0AAD1XQB3</accession>
<sequence length="111" mass="13292">MDFGLMGFCFCDRLNLVLWLKICYYIKLTSIFVVAQVSIQLCALERICRGINCFLYFCFFFSTTCLQTCIHFHLYFCRKSSTLIPIFFQENPNKLRDNFARRFNNNYLKTI</sequence>
<evidence type="ECO:0000256" key="1">
    <source>
        <dbReference type="SAM" id="Phobius"/>
    </source>
</evidence>
<evidence type="ECO:0000313" key="3">
    <source>
        <dbReference type="Proteomes" id="UP001295684"/>
    </source>
</evidence>
<keyword evidence="1" id="KW-0812">Transmembrane</keyword>
<evidence type="ECO:0000313" key="2">
    <source>
        <dbReference type="EMBL" id="CAI2376874.1"/>
    </source>
</evidence>
<gene>
    <name evidence="2" type="ORF">ECRASSUSDP1_LOCUS18251</name>
</gene>
<name>A0AAD1XQB3_EUPCR</name>
<feature type="transmembrane region" description="Helical" evidence="1">
    <location>
        <begin position="54"/>
        <end position="76"/>
    </location>
</feature>
<organism evidence="2 3">
    <name type="scientific">Euplotes crassus</name>
    <dbReference type="NCBI Taxonomy" id="5936"/>
    <lineage>
        <taxon>Eukaryota</taxon>
        <taxon>Sar</taxon>
        <taxon>Alveolata</taxon>
        <taxon>Ciliophora</taxon>
        <taxon>Intramacronucleata</taxon>
        <taxon>Spirotrichea</taxon>
        <taxon>Hypotrichia</taxon>
        <taxon>Euplotida</taxon>
        <taxon>Euplotidae</taxon>
        <taxon>Moneuplotes</taxon>
    </lineage>
</organism>
<keyword evidence="3" id="KW-1185">Reference proteome</keyword>
<keyword evidence="1" id="KW-1133">Transmembrane helix</keyword>